<protein>
    <submittedName>
        <fullName evidence="2">Uncharacterized protein</fullName>
    </submittedName>
</protein>
<name>A0A1H6IYR2_9EURY</name>
<dbReference type="OrthoDB" id="302685at2157"/>
<evidence type="ECO:0000313" key="3">
    <source>
        <dbReference type="Proteomes" id="UP000199215"/>
    </source>
</evidence>
<keyword evidence="3" id="KW-1185">Reference proteome</keyword>
<dbReference type="EMBL" id="FNWU01000004">
    <property type="protein sequence ID" value="SEH51622.1"/>
    <property type="molecule type" value="Genomic_DNA"/>
</dbReference>
<dbReference type="RefSeq" id="WP_092816895.1">
    <property type="nucleotide sequence ID" value="NZ_FNWU01000004.1"/>
</dbReference>
<proteinExistence type="predicted"/>
<evidence type="ECO:0000313" key="2">
    <source>
        <dbReference type="EMBL" id="SEH51622.1"/>
    </source>
</evidence>
<gene>
    <name evidence="2" type="ORF">SAMN05192561_10430</name>
</gene>
<evidence type="ECO:0000256" key="1">
    <source>
        <dbReference type="SAM" id="MobiDB-lite"/>
    </source>
</evidence>
<sequence>MRRVTRNLLIAIGIVALALLALGALPSYLGTGEPYHLTVEPTDDEGPTVDVSNVTDRRYPYLAGALASDDGRSPGYQEGPFGVKEHFTHTPFDELDALQRRNREAVREDGRVRVVHDGRRLYVDVRRGSA</sequence>
<feature type="region of interest" description="Disordered" evidence="1">
    <location>
        <begin position="33"/>
        <end position="52"/>
    </location>
</feature>
<reference evidence="2 3" key="1">
    <citation type="submission" date="2016-10" db="EMBL/GenBank/DDBJ databases">
        <authorList>
            <person name="de Groot N.N."/>
        </authorList>
    </citation>
    <scope>NUCLEOTIDE SEQUENCE [LARGE SCALE GENOMIC DNA]</scope>
    <source>
        <strain evidence="2 3">IBRC-M10418</strain>
    </source>
</reference>
<dbReference type="AlphaFoldDB" id="A0A1H6IYR2"/>
<organism evidence="2 3">
    <name type="scientific">Halopenitus malekzadehii</name>
    <dbReference type="NCBI Taxonomy" id="1267564"/>
    <lineage>
        <taxon>Archaea</taxon>
        <taxon>Methanobacteriati</taxon>
        <taxon>Methanobacteriota</taxon>
        <taxon>Stenosarchaea group</taxon>
        <taxon>Halobacteria</taxon>
        <taxon>Halobacteriales</taxon>
        <taxon>Haloferacaceae</taxon>
        <taxon>Halopenitus</taxon>
    </lineage>
</organism>
<dbReference type="STRING" id="1267564.SAMN05192561_10430"/>
<accession>A0A1H6IYR2</accession>
<dbReference type="Proteomes" id="UP000199215">
    <property type="component" value="Unassembled WGS sequence"/>
</dbReference>